<dbReference type="AlphaFoldDB" id="A0A8S8XJD5"/>
<comment type="caution">
    <text evidence="2">The sequence shown here is derived from an EMBL/GenBank/DDBJ whole genome shotgun (WGS) entry which is preliminary data.</text>
</comment>
<dbReference type="EMBL" id="BOPV01000001">
    <property type="protein sequence ID" value="GIL41286.1"/>
    <property type="molecule type" value="Genomic_DNA"/>
</dbReference>
<proteinExistence type="predicted"/>
<keyword evidence="3" id="KW-1185">Reference proteome</keyword>
<keyword evidence="1" id="KW-0472">Membrane</keyword>
<name>A0A8S8XJD5_9PROT</name>
<sequence length="311" mass="33264">MQTQTLIIYALVGAMVVGLAVTARVILGPTPDARAYGEMTYREGKNEYYGSRLIIVPLPEGTYAALQHADGIVHPATLVPATIANGEIEFSEEIGEVVFRFRGKITDREVAGTQTGTNGFSAKLQLPRVPFVRGSIPARVNSDPASTKTETGPIAVQAAAQREATARAQDSSVWHFYAQGTRMIVPTAAMLPGGFPQDIAPVVTVDLQMFDAAAQVIAGRLSAAMFRVAQRTGPELLSAAAGAANWNAFTAKWGAWRVTRNDSGYVAARMTPSLPGGWRMWFDEYKLGVTPAEAAAALIKLQIAQDVSRAQ</sequence>
<reference evidence="2" key="1">
    <citation type="submission" date="2021-02" db="EMBL/GenBank/DDBJ databases">
        <title>Genome sequence of Rhodospirillales sp. strain TMPK1 isolated from soil.</title>
        <authorList>
            <person name="Nakai R."/>
            <person name="Kusada H."/>
            <person name="Tamaki H."/>
        </authorList>
    </citation>
    <scope>NUCLEOTIDE SEQUENCE</scope>
    <source>
        <strain evidence="2">TMPK1</strain>
    </source>
</reference>
<protein>
    <submittedName>
        <fullName evidence="2">Uncharacterized protein</fullName>
    </submittedName>
</protein>
<feature type="transmembrane region" description="Helical" evidence="1">
    <location>
        <begin position="6"/>
        <end position="27"/>
    </location>
</feature>
<evidence type="ECO:0000313" key="3">
    <source>
        <dbReference type="Proteomes" id="UP000681075"/>
    </source>
</evidence>
<accession>A0A8S8XJD5</accession>
<evidence type="ECO:0000313" key="2">
    <source>
        <dbReference type="EMBL" id="GIL41286.1"/>
    </source>
</evidence>
<gene>
    <name evidence="2" type="ORF">TMPK1_35230</name>
</gene>
<keyword evidence="1" id="KW-1133">Transmembrane helix</keyword>
<evidence type="ECO:0000256" key="1">
    <source>
        <dbReference type="SAM" id="Phobius"/>
    </source>
</evidence>
<keyword evidence="1" id="KW-0812">Transmembrane</keyword>
<organism evidence="2 3">
    <name type="scientific">Roseiterribacter gracilis</name>
    <dbReference type="NCBI Taxonomy" id="2812848"/>
    <lineage>
        <taxon>Bacteria</taxon>
        <taxon>Pseudomonadati</taxon>
        <taxon>Pseudomonadota</taxon>
        <taxon>Alphaproteobacteria</taxon>
        <taxon>Rhodospirillales</taxon>
        <taxon>Roseiterribacteraceae</taxon>
        <taxon>Roseiterribacter</taxon>
    </lineage>
</organism>
<dbReference type="Proteomes" id="UP000681075">
    <property type="component" value="Unassembled WGS sequence"/>
</dbReference>